<evidence type="ECO:0000256" key="2">
    <source>
        <dbReference type="ARBA" id="ARBA00022737"/>
    </source>
</evidence>
<dbReference type="AlphaFoldDB" id="A0A0A9XRB7"/>
<dbReference type="EMBL" id="GBHO01020317">
    <property type="protein sequence ID" value="JAG23287.1"/>
    <property type="molecule type" value="Transcribed_RNA"/>
</dbReference>
<accession>A0A0A9XRB7</accession>
<dbReference type="GO" id="GO:0005509">
    <property type="term" value="F:calcium ion binding"/>
    <property type="evidence" value="ECO:0007669"/>
    <property type="project" value="InterPro"/>
</dbReference>
<evidence type="ECO:0000313" key="6">
    <source>
        <dbReference type="EMBL" id="JAP98367.1"/>
    </source>
</evidence>
<name>A0A0A9XRB7_LYGHE</name>
<evidence type="ECO:0000313" key="5">
    <source>
        <dbReference type="EMBL" id="JAG23287.1"/>
    </source>
</evidence>
<protein>
    <submittedName>
        <fullName evidence="5">Calcineurin subunit B</fullName>
    </submittedName>
</protein>
<evidence type="ECO:0000256" key="1">
    <source>
        <dbReference type="ARBA" id="ARBA00022723"/>
    </source>
</evidence>
<keyword evidence="1" id="KW-0479">Metal-binding</keyword>
<reference evidence="5" key="1">
    <citation type="journal article" date="2014" name="PLoS ONE">
        <title>Transcriptome-Based Identification of ABC Transporters in the Western Tarnished Plant Bug Lygus hesperus.</title>
        <authorList>
            <person name="Hull J.J."/>
            <person name="Chaney K."/>
            <person name="Geib S.M."/>
            <person name="Fabrick J.A."/>
            <person name="Brent C.S."/>
            <person name="Walsh D."/>
            <person name="Lavine L.C."/>
        </authorList>
    </citation>
    <scope>NUCLEOTIDE SEQUENCE</scope>
</reference>
<dbReference type="SUPFAM" id="SSF47473">
    <property type="entry name" value="EF-hand"/>
    <property type="match status" value="1"/>
</dbReference>
<organism evidence="5">
    <name type="scientific">Lygus hesperus</name>
    <name type="common">Western plant bug</name>
    <dbReference type="NCBI Taxonomy" id="30085"/>
    <lineage>
        <taxon>Eukaryota</taxon>
        <taxon>Metazoa</taxon>
        <taxon>Ecdysozoa</taxon>
        <taxon>Arthropoda</taxon>
        <taxon>Hexapoda</taxon>
        <taxon>Insecta</taxon>
        <taxon>Pterygota</taxon>
        <taxon>Neoptera</taxon>
        <taxon>Paraneoptera</taxon>
        <taxon>Hemiptera</taxon>
        <taxon>Heteroptera</taxon>
        <taxon>Panheteroptera</taxon>
        <taxon>Cimicomorpha</taxon>
        <taxon>Miridae</taxon>
        <taxon>Mirini</taxon>
        <taxon>Lygus</taxon>
    </lineage>
</organism>
<dbReference type="InterPro" id="IPR002048">
    <property type="entry name" value="EF_hand_dom"/>
</dbReference>
<reference evidence="5" key="2">
    <citation type="submission" date="2014-07" db="EMBL/GenBank/DDBJ databases">
        <authorList>
            <person name="Hull J."/>
        </authorList>
    </citation>
    <scope>NUCLEOTIDE SEQUENCE</scope>
</reference>
<reference evidence="6" key="3">
    <citation type="journal article" date="2016" name="Gigascience">
        <title>De novo construction of an expanded transcriptome assembly for the western tarnished plant bug, Lygus hesperus.</title>
        <authorList>
            <person name="Tassone E.E."/>
            <person name="Geib S.M."/>
            <person name="Hall B."/>
            <person name="Fabrick J.A."/>
            <person name="Brent C.S."/>
            <person name="Hull J.J."/>
        </authorList>
    </citation>
    <scope>NUCLEOTIDE SEQUENCE</scope>
</reference>
<dbReference type="PROSITE" id="PS00018">
    <property type="entry name" value="EF_HAND_1"/>
    <property type="match status" value="1"/>
</dbReference>
<keyword evidence="2" id="KW-0677">Repeat</keyword>
<dbReference type="EMBL" id="GDHC01020261">
    <property type="protein sequence ID" value="JAP98367.1"/>
    <property type="molecule type" value="Transcribed_RNA"/>
</dbReference>
<gene>
    <name evidence="5" type="primary">CNB1_2</name>
    <name evidence="6" type="synonym">CNB1_0</name>
    <name evidence="7" type="synonym">CNB1_3</name>
    <name evidence="5" type="ORF">CM83_13271</name>
    <name evidence="6" type="ORF">g.7356</name>
    <name evidence="7" type="ORF">g.7361</name>
</gene>
<feature type="domain" description="EF-hand" evidence="4">
    <location>
        <begin position="56"/>
        <end position="91"/>
    </location>
</feature>
<dbReference type="InterPro" id="IPR018247">
    <property type="entry name" value="EF_Hand_1_Ca_BS"/>
</dbReference>
<sequence>MFCTNNNHIDMQRFAHSIGLSKDSVVVRSLFRTLGNNAFDVNFRTWALFLSNLYYNSDDKVRIAFTFYDLDSDGLIHFDELCTLLKGAAAGANLEFTDSEVTYLCADIVSNSDSNKDGCIDMHEYQQTLQNSPYSLEYFSVDVHCIDSLATGNNLSFTDAAQRQRNFRTRKCVPVSQYSEEFSDTITLRILVDDDVDKLDI</sequence>
<evidence type="ECO:0000313" key="7">
    <source>
        <dbReference type="EMBL" id="JAQ09451.1"/>
    </source>
</evidence>
<dbReference type="PANTHER" id="PTHR45942">
    <property type="entry name" value="PROTEIN PHOSPATASE 3 REGULATORY SUBUNIT B ALPHA ISOFORM TYPE 1"/>
    <property type="match status" value="1"/>
</dbReference>
<dbReference type="PROSITE" id="PS50222">
    <property type="entry name" value="EF_HAND_2"/>
    <property type="match status" value="1"/>
</dbReference>
<dbReference type="InterPro" id="IPR011992">
    <property type="entry name" value="EF-hand-dom_pair"/>
</dbReference>
<evidence type="ECO:0000256" key="3">
    <source>
        <dbReference type="ARBA" id="ARBA00022837"/>
    </source>
</evidence>
<dbReference type="Gene3D" id="1.10.238.10">
    <property type="entry name" value="EF-hand"/>
    <property type="match status" value="1"/>
</dbReference>
<keyword evidence="3" id="KW-0106">Calcium</keyword>
<proteinExistence type="predicted"/>
<dbReference type="EMBL" id="GDHC01009178">
    <property type="protein sequence ID" value="JAQ09451.1"/>
    <property type="molecule type" value="Transcribed_RNA"/>
</dbReference>
<evidence type="ECO:0000259" key="4">
    <source>
        <dbReference type="PROSITE" id="PS50222"/>
    </source>
</evidence>